<dbReference type="PANTHER" id="PTHR30558">
    <property type="entry name" value="EXBD MEMBRANE COMPONENT OF PMF-DRIVEN MACROMOLECULE IMPORT SYSTEM"/>
    <property type="match status" value="1"/>
</dbReference>
<comment type="subcellular location">
    <subcellularLocation>
        <location evidence="1">Cell membrane</location>
        <topology evidence="1">Single-pass membrane protein</topology>
    </subcellularLocation>
    <subcellularLocation>
        <location evidence="7">Cell membrane</location>
        <topology evidence="7">Single-pass type II membrane protein</topology>
    </subcellularLocation>
</comment>
<dbReference type="AlphaFoldDB" id="F5RB24"/>
<dbReference type="GO" id="GO:0022857">
    <property type="term" value="F:transmembrane transporter activity"/>
    <property type="evidence" value="ECO:0007669"/>
    <property type="project" value="InterPro"/>
</dbReference>
<dbReference type="PANTHER" id="PTHR30558:SF3">
    <property type="entry name" value="BIOPOLYMER TRANSPORT PROTEIN EXBD-RELATED"/>
    <property type="match status" value="1"/>
</dbReference>
<keyword evidence="10" id="KW-1185">Reference proteome</keyword>
<evidence type="ECO:0000256" key="3">
    <source>
        <dbReference type="ARBA" id="ARBA00022475"/>
    </source>
</evidence>
<keyword evidence="5 8" id="KW-1133">Transmembrane helix</keyword>
<comment type="caution">
    <text evidence="9">The sequence shown here is derived from an EMBL/GenBank/DDBJ whole genome shotgun (WGS) entry which is preliminary data.</text>
</comment>
<evidence type="ECO:0000313" key="10">
    <source>
        <dbReference type="Proteomes" id="UP000005019"/>
    </source>
</evidence>
<dbReference type="GO" id="GO:0015031">
    <property type="term" value="P:protein transport"/>
    <property type="evidence" value="ECO:0007669"/>
    <property type="project" value="UniProtKB-KW"/>
</dbReference>
<evidence type="ECO:0000256" key="6">
    <source>
        <dbReference type="ARBA" id="ARBA00023136"/>
    </source>
</evidence>
<accession>F5RB24</accession>
<dbReference type="Proteomes" id="UP000005019">
    <property type="component" value="Unassembled WGS sequence"/>
</dbReference>
<evidence type="ECO:0000256" key="8">
    <source>
        <dbReference type="SAM" id="Phobius"/>
    </source>
</evidence>
<evidence type="ECO:0000256" key="7">
    <source>
        <dbReference type="RuleBase" id="RU003879"/>
    </source>
</evidence>
<evidence type="ECO:0000256" key="1">
    <source>
        <dbReference type="ARBA" id="ARBA00004162"/>
    </source>
</evidence>
<dbReference type="Pfam" id="PF02472">
    <property type="entry name" value="ExbD"/>
    <property type="match status" value="1"/>
</dbReference>
<keyword evidence="4 7" id="KW-0812">Transmembrane</keyword>
<keyword evidence="6 8" id="KW-0472">Membrane</keyword>
<evidence type="ECO:0000256" key="2">
    <source>
        <dbReference type="ARBA" id="ARBA00005811"/>
    </source>
</evidence>
<gene>
    <name evidence="9" type="ORF">METUNv1_01401</name>
</gene>
<keyword evidence="7" id="KW-0653">Protein transport</keyword>
<protein>
    <submittedName>
        <fullName evidence="9">Biopolymer transport protein</fullName>
    </submittedName>
</protein>
<evidence type="ECO:0000313" key="9">
    <source>
        <dbReference type="EMBL" id="EGK72285.1"/>
    </source>
</evidence>
<dbReference type="Gene3D" id="3.30.420.270">
    <property type="match status" value="1"/>
</dbReference>
<dbReference type="STRING" id="1000565.METUNv1_01401"/>
<dbReference type="OrthoDB" id="424972at2"/>
<organism evidence="9 10">
    <name type="scientific">Methyloversatilis universalis (strain ATCC BAA-1314 / DSM 25237 / JCM 13912 / CCUG 52030 / FAM5)</name>
    <dbReference type="NCBI Taxonomy" id="1000565"/>
    <lineage>
        <taxon>Bacteria</taxon>
        <taxon>Pseudomonadati</taxon>
        <taxon>Pseudomonadota</taxon>
        <taxon>Betaproteobacteria</taxon>
        <taxon>Nitrosomonadales</taxon>
        <taxon>Sterolibacteriaceae</taxon>
        <taxon>Methyloversatilis</taxon>
    </lineage>
</organism>
<dbReference type="EMBL" id="AFHG01000041">
    <property type="protein sequence ID" value="EGK72285.1"/>
    <property type="molecule type" value="Genomic_DNA"/>
</dbReference>
<comment type="similarity">
    <text evidence="2 7">Belongs to the ExbD/TolR family.</text>
</comment>
<reference evidence="9 10" key="1">
    <citation type="journal article" date="2011" name="J. Bacteriol.">
        <title>Genome sequence of Methyloversatilis universalis FAM5T, a methylotrophic representative of the order Rhodocyclales.</title>
        <authorList>
            <person name="Kittichotirat W."/>
            <person name="Good N.M."/>
            <person name="Hall R."/>
            <person name="Bringel F."/>
            <person name="Lajus A."/>
            <person name="Medigue C."/>
            <person name="Smalley N.E."/>
            <person name="Beck D."/>
            <person name="Bumgarner R."/>
            <person name="Vuilleumier S."/>
            <person name="Kalyuzhnaya M.G."/>
        </authorList>
    </citation>
    <scope>NUCLEOTIDE SEQUENCE [LARGE SCALE GENOMIC DNA]</scope>
    <source>
        <strain evidence="10">ATCC BAA-1314 / JCM 13912 / FAM5</strain>
    </source>
</reference>
<sequence length="142" mass="15172">MNFRRGRGREELEINLIPLIDVLLVILIFLMVTTTYSKTAGLEITLPSAEAPESQANDREINVLITARGEILINRQPVAGRGSDALAEALSRAAAGRKDPVVIISSDRDARLQSSIDVMQAAQRAGIAGISFATQSDASGGR</sequence>
<keyword evidence="3" id="KW-1003">Cell membrane</keyword>
<evidence type="ECO:0000256" key="4">
    <source>
        <dbReference type="ARBA" id="ARBA00022692"/>
    </source>
</evidence>
<dbReference type="InterPro" id="IPR003400">
    <property type="entry name" value="ExbD"/>
</dbReference>
<dbReference type="eggNOG" id="COG0848">
    <property type="taxonomic scope" value="Bacteria"/>
</dbReference>
<name>F5RB24_METUF</name>
<evidence type="ECO:0000256" key="5">
    <source>
        <dbReference type="ARBA" id="ARBA00022989"/>
    </source>
</evidence>
<feature type="transmembrane region" description="Helical" evidence="8">
    <location>
        <begin position="12"/>
        <end position="32"/>
    </location>
</feature>
<dbReference type="GO" id="GO:0005886">
    <property type="term" value="C:plasma membrane"/>
    <property type="evidence" value="ECO:0007669"/>
    <property type="project" value="UniProtKB-SubCell"/>
</dbReference>
<dbReference type="RefSeq" id="WP_008060173.1">
    <property type="nucleotide sequence ID" value="NZ_AFHG01000041.1"/>
</dbReference>
<keyword evidence="7" id="KW-0813">Transport</keyword>
<proteinExistence type="inferred from homology"/>